<evidence type="ECO:0000313" key="1">
    <source>
        <dbReference type="EMBL" id="JAS35290.1"/>
    </source>
</evidence>
<protein>
    <submittedName>
        <fullName evidence="1">Uncharacterized protein</fullName>
    </submittedName>
</protein>
<sequence>MSRKAAAVQGVLSRIMPNIGGPRQIRRRLLATVVTSVLLYDALVWAESLELITYRKTMSSVQRLSAIRVTSAYRTVSEEAVNVVASCVPIDILAGEQQRQHRRKKE</sequence>
<proteinExistence type="predicted"/>
<accession>A0A1B6EBM3</accession>
<dbReference type="AlphaFoldDB" id="A0A1B6EBM3"/>
<organism evidence="1">
    <name type="scientific">Clastoptera arizonana</name>
    <name type="common">Arizona spittle bug</name>
    <dbReference type="NCBI Taxonomy" id="38151"/>
    <lineage>
        <taxon>Eukaryota</taxon>
        <taxon>Metazoa</taxon>
        <taxon>Ecdysozoa</taxon>
        <taxon>Arthropoda</taxon>
        <taxon>Hexapoda</taxon>
        <taxon>Insecta</taxon>
        <taxon>Pterygota</taxon>
        <taxon>Neoptera</taxon>
        <taxon>Paraneoptera</taxon>
        <taxon>Hemiptera</taxon>
        <taxon>Auchenorrhyncha</taxon>
        <taxon>Cercopoidea</taxon>
        <taxon>Clastopteridae</taxon>
        <taxon>Clastoptera</taxon>
    </lineage>
</organism>
<dbReference type="EMBL" id="GEDC01002008">
    <property type="protein sequence ID" value="JAS35290.1"/>
    <property type="molecule type" value="Transcribed_RNA"/>
</dbReference>
<gene>
    <name evidence="1" type="ORF">g.44154</name>
</gene>
<name>A0A1B6EBM3_9HEMI</name>
<reference evidence="1" key="1">
    <citation type="submission" date="2015-12" db="EMBL/GenBank/DDBJ databases">
        <title>De novo transcriptome assembly of four potential Pierce s Disease insect vectors from Arizona vineyards.</title>
        <authorList>
            <person name="Tassone E.E."/>
        </authorList>
    </citation>
    <scope>NUCLEOTIDE SEQUENCE</scope>
</reference>